<protein>
    <recommendedName>
        <fullName evidence="6">Phosphoribosylglycinamide formyltransferase</fullName>
        <ecNumber evidence="6">2.1.2.2</ecNumber>
    </recommendedName>
    <alternativeName>
        <fullName evidence="6">5'-phosphoribosylglycinamide transformylase</fullName>
    </alternativeName>
    <alternativeName>
        <fullName evidence="6">GAR transformylase</fullName>
        <shortName evidence="6">GART</shortName>
    </alternativeName>
</protein>
<keyword evidence="2 6" id="KW-0808">Transferase</keyword>
<dbReference type="Proteomes" id="UP001058687">
    <property type="component" value="Chromosome 1"/>
</dbReference>
<dbReference type="Gene3D" id="3.40.50.170">
    <property type="entry name" value="Formyl transferase, N-terminal domain"/>
    <property type="match status" value="1"/>
</dbReference>
<dbReference type="SUPFAM" id="SSF53328">
    <property type="entry name" value="Formyltransferase"/>
    <property type="match status" value="1"/>
</dbReference>
<evidence type="ECO:0000256" key="1">
    <source>
        <dbReference type="ARBA" id="ARBA00005054"/>
    </source>
</evidence>
<keyword evidence="3 6" id="KW-0658">Purine biosynthesis</keyword>
<dbReference type="GO" id="GO:0006189">
    <property type="term" value="P:'de novo' IMP biosynthetic process"/>
    <property type="evidence" value="ECO:0007669"/>
    <property type="project" value="UniProtKB-UniRule"/>
</dbReference>
<comment type="catalytic activity">
    <reaction evidence="5 6">
        <text>N(1)-(5-phospho-beta-D-ribosyl)glycinamide + (6R)-10-formyltetrahydrofolate = N(2)-formyl-N(1)-(5-phospho-beta-D-ribosyl)glycinamide + (6S)-5,6,7,8-tetrahydrofolate + H(+)</text>
        <dbReference type="Rhea" id="RHEA:15053"/>
        <dbReference type="ChEBI" id="CHEBI:15378"/>
        <dbReference type="ChEBI" id="CHEBI:57453"/>
        <dbReference type="ChEBI" id="CHEBI:143788"/>
        <dbReference type="ChEBI" id="CHEBI:147286"/>
        <dbReference type="ChEBI" id="CHEBI:195366"/>
        <dbReference type="EC" id="2.1.2.2"/>
    </reaction>
</comment>
<dbReference type="PROSITE" id="PS00373">
    <property type="entry name" value="GART"/>
    <property type="match status" value="1"/>
</dbReference>
<evidence type="ECO:0000256" key="6">
    <source>
        <dbReference type="HAMAP-Rule" id="MF_01930"/>
    </source>
</evidence>
<feature type="active site" description="Proton donor" evidence="6">
    <location>
        <position position="109"/>
    </location>
</feature>
<evidence type="ECO:0000313" key="9">
    <source>
        <dbReference type="Proteomes" id="UP001058687"/>
    </source>
</evidence>
<dbReference type="AlphaFoldDB" id="A0AAE9N0Z7"/>
<name>A0AAE9N0Z7_9VIBR</name>
<comment type="pathway">
    <text evidence="1 6">Purine metabolism; IMP biosynthesis via de novo pathway; N(2)-formyl-N(1)-(5-phospho-D-ribosyl)glycinamide from N(1)-(5-phospho-D-ribosyl)glycinamide (10-formyl THF route): step 1/1.</text>
</comment>
<gene>
    <name evidence="6 8" type="primary">purN</name>
    <name evidence="8" type="ORF">HB761_11585</name>
</gene>
<dbReference type="FunFam" id="3.40.50.170:FF:000005">
    <property type="entry name" value="Phosphoribosylglycinamide formyltransferase"/>
    <property type="match status" value="1"/>
</dbReference>
<dbReference type="PANTHER" id="PTHR43369:SF2">
    <property type="entry name" value="PHOSPHORIBOSYLGLYCINAMIDE FORMYLTRANSFERASE"/>
    <property type="match status" value="1"/>
</dbReference>
<evidence type="ECO:0000256" key="4">
    <source>
        <dbReference type="ARBA" id="ARBA00038440"/>
    </source>
</evidence>
<dbReference type="NCBIfam" id="TIGR00639">
    <property type="entry name" value="PurN"/>
    <property type="match status" value="1"/>
</dbReference>
<dbReference type="InterPro" id="IPR036477">
    <property type="entry name" value="Formyl_transf_N_sf"/>
</dbReference>
<dbReference type="InterPro" id="IPR002376">
    <property type="entry name" value="Formyl_transf_N"/>
</dbReference>
<sequence length="212" mass="23391">MKNIVVLISGNGSNLQAILEACEDSMPNAQVAAVFSNKADAYGLERAKQFDVNGHFVDPKAFESREDFDAELMKQIDEYQPDVIVLAGYMRILSGAFVSHYLGKMINIHPSLLPKYPGLHTHQRAIDAGDKEHGTSVHFVTEELDGGPVVLQAKVPVFEGDDADALAARVQTQEHKIYPMVTKWLVDGRLSMTEGKVYLDGFELGEHGYADE</sequence>
<feature type="domain" description="Formyl transferase N-terminal" evidence="7">
    <location>
        <begin position="2"/>
        <end position="181"/>
    </location>
</feature>
<dbReference type="GO" id="GO:0004644">
    <property type="term" value="F:phosphoribosylglycinamide formyltransferase activity"/>
    <property type="evidence" value="ECO:0007669"/>
    <property type="project" value="UniProtKB-UniRule"/>
</dbReference>
<feature type="binding site" evidence="6">
    <location>
        <begin position="90"/>
        <end position="93"/>
    </location>
    <ligand>
        <name>(6R)-10-formyltetrahydrofolate</name>
        <dbReference type="ChEBI" id="CHEBI:195366"/>
    </ligand>
</feature>
<dbReference type="InterPro" id="IPR004607">
    <property type="entry name" value="GART"/>
</dbReference>
<dbReference type="InterPro" id="IPR001555">
    <property type="entry name" value="GART_AS"/>
</dbReference>
<dbReference type="RefSeq" id="WP_255934226.1">
    <property type="nucleotide sequence ID" value="NZ_CP050467.1"/>
</dbReference>
<dbReference type="HAMAP" id="MF_01930">
    <property type="entry name" value="PurN"/>
    <property type="match status" value="1"/>
</dbReference>
<evidence type="ECO:0000259" key="7">
    <source>
        <dbReference type="Pfam" id="PF00551"/>
    </source>
</evidence>
<evidence type="ECO:0000256" key="3">
    <source>
        <dbReference type="ARBA" id="ARBA00022755"/>
    </source>
</evidence>
<evidence type="ECO:0000256" key="2">
    <source>
        <dbReference type="ARBA" id="ARBA00022679"/>
    </source>
</evidence>
<dbReference type="EMBL" id="CP050467">
    <property type="protein sequence ID" value="UTZ27319.1"/>
    <property type="molecule type" value="Genomic_DNA"/>
</dbReference>
<feature type="binding site" evidence="6">
    <location>
        <begin position="12"/>
        <end position="14"/>
    </location>
    <ligand>
        <name>N(1)-(5-phospho-beta-D-ribosyl)glycinamide</name>
        <dbReference type="ChEBI" id="CHEBI:143788"/>
    </ligand>
</feature>
<dbReference type="CDD" id="cd08645">
    <property type="entry name" value="FMT_core_GART"/>
    <property type="match status" value="1"/>
</dbReference>
<comment type="function">
    <text evidence="6">Catalyzes the transfer of a formyl group from 10-formyltetrahydrofolate to 5-phospho-ribosyl-glycinamide (GAR), producing 5-phospho-ribosyl-N-formylglycinamide (FGAR) and tetrahydrofolate.</text>
</comment>
<feature type="binding site" evidence="6">
    <location>
        <position position="107"/>
    </location>
    <ligand>
        <name>(6R)-10-formyltetrahydrofolate</name>
        <dbReference type="ChEBI" id="CHEBI:195366"/>
    </ligand>
</feature>
<proteinExistence type="inferred from homology"/>
<feature type="site" description="Raises pKa of active site His" evidence="6">
    <location>
        <position position="145"/>
    </location>
</feature>
<dbReference type="GO" id="GO:0005829">
    <property type="term" value="C:cytosol"/>
    <property type="evidence" value="ECO:0007669"/>
    <property type="project" value="TreeGrafter"/>
</dbReference>
<evidence type="ECO:0000256" key="5">
    <source>
        <dbReference type="ARBA" id="ARBA00047664"/>
    </source>
</evidence>
<feature type="binding site" evidence="6">
    <location>
        <position position="65"/>
    </location>
    <ligand>
        <name>(6R)-10-formyltetrahydrofolate</name>
        <dbReference type="ChEBI" id="CHEBI:195366"/>
    </ligand>
</feature>
<dbReference type="EC" id="2.1.2.2" evidence="6"/>
<comment type="similarity">
    <text evidence="4 6">Belongs to the GART family.</text>
</comment>
<reference evidence="8" key="1">
    <citation type="submission" date="2020-03" db="EMBL/GenBank/DDBJ databases">
        <title>Five strains of Vibrio campbellii isolated from Mariana Trench.</title>
        <authorList>
            <person name="Liang J."/>
            <person name="Zhang X.-H."/>
        </authorList>
    </citation>
    <scope>NUCLEOTIDE SEQUENCE</scope>
    <source>
        <strain evidence="8">LJC014</strain>
    </source>
</reference>
<organism evidence="8 9">
    <name type="scientific">Vibrio campbellii</name>
    <dbReference type="NCBI Taxonomy" id="680"/>
    <lineage>
        <taxon>Bacteria</taxon>
        <taxon>Pseudomonadati</taxon>
        <taxon>Pseudomonadota</taxon>
        <taxon>Gammaproteobacteria</taxon>
        <taxon>Vibrionales</taxon>
        <taxon>Vibrionaceae</taxon>
        <taxon>Vibrio</taxon>
    </lineage>
</organism>
<accession>A0AAE9N0Z7</accession>
<dbReference type="PANTHER" id="PTHR43369">
    <property type="entry name" value="PHOSPHORIBOSYLGLYCINAMIDE FORMYLTRANSFERASE"/>
    <property type="match status" value="1"/>
</dbReference>
<evidence type="ECO:0000313" key="8">
    <source>
        <dbReference type="EMBL" id="UTZ27319.1"/>
    </source>
</evidence>
<dbReference type="Pfam" id="PF00551">
    <property type="entry name" value="Formyl_trans_N"/>
    <property type="match status" value="1"/>
</dbReference>